<organism evidence="7 8">
    <name type="scientific">Cupriavidus pauculus</name>
    <dbReference type="NCBI Taxonomy" id="82633"/>
    <lineage>
        <taxon>Bacteria</taxon>
        <taxon>Pseudomonadati</taxon>
        <taxon>Pseudomonadota</taxon>
        <taxon>Betaproteobacteria</taxon>
        <taxon>Burkholderiales</taxon>
        <taxon>Burkholderiaceae</taxon>
        <taxon>Cupriavidus</taxon>
    </lineage>
</organism>
<name>A0A2N5CDV7_9BURK</name>
<feature type="domain" description="HipA-like C-terminal" evidence="5">
    <location>
        <begin position="141"/>
        <end position="370"/>
    </location>
</feature>
<dbReference type="Gene3D" id="1.10.1070.20">
    <property type="match status" value="1"/>
</dbReference>
<evidence type="ECO:0000313" key="8">
    <source>
        <dbReference type="Proteomes" id="UP000234341"/>
    </source>
</evidence>
<feature type="domain" description="HipA N-terminal subdomain 1" evidence="6">
    <location>
        <begin position="3"/>
        <end position="100"/>
    </location>
</feature>
<dbReference type="PANTHER" id="PTHR37419:SF1">
    <property type="entry name" value="SERINE_THREONINE-PROTEIN KINASE TOXIN HIPA"/>
    <property type="match status" value="1"/>
</dbReference>
<evidence type="ECO:0000313" key="7">
    <source>
        <dbReference type="EMBL" id="PLQ00375.1"/>
    </source>
</evidence>
<keyword evidence="2" id="KW-0808">Transferase</keyword>
<evidence type="ECO:0000256" key="1">
    <source>
        <dbReference type="ARBA" id="ARBA00010164"/>
    </source>
</evidence>
<dbReference type="GO" id="GO:0004674">
    <property type="term" value="F:protein serine/threonine kinase activity"/>
    <property type="evidence" value="ECO:0007669"/>
    <property type="project" value="TreeGrafter"/>
</dbReference>
<dbReference type="EMBL" id="PJRP01000004">
    <property type="protein sequence ID" value="PLQ00375.1"/>
    <property type="molecule type" value="Genomic_DNA"/>
</dbReference>
<dbReference type="InterPro" id="IPR017508">
    <property type="entry name" value="HipA_N1"/>
</dbReference>
<evidence type="ECO:0000256" key="3">
    <source>
        <dbReference type="ARBA" id="ARBA00022777"/>
    </source>
</evidence>
<dbReference type="Proteomes" id="UP000234341">
    <property type="component" value="Unassembled WGS sequence"/>
</dbReference>
<evidence type="ECO:0000256" key="2">
    <source>
        <dbReference type="ARBA" id="ARBA00022679"/>
    </source>
</evidence>
<dbReference type="OrthoDB" id="9805913at2"/>
<dbReference type="AlphaFoldDB" id="A0A2N5CDV7"/>
<keyword evidence="3" id="KW-0418">Kinase</keyword>
<evidence type="ECO:0000259" key="6">
    <source>
        <dbReference type="Pfam" id="PF13657"/>
    </source>
</evidence>
<sequence length="450" mass="49383">MKLDVYVAGQLVGALGEEPASMGVFTYAPHVAPEQLVSLTMPVRNRSYEYGRGPHPVFQMNLPEGYRKDLLRQTVGPHADTSDLGLLALTGVNGIGRIQAVPHGHALSSVDAQEDMASVLASTDSRESLLKLLRSDLYEGVSGVMPKSFAAEKPAKPDSKITTQTPGWILKTGSENLPWIAINEYLCLEVARAAKLTVPETQLSDDGQVLAVKRFDRQDGGRMLAFEDFCSLAGLLPADKYNGFGHRKASMESMPVILKERVALDNRSEDMARLFTLHLINYALRNGDAHLKNFGLLYTNQRDVRLSPAFDIVTVTVYPHLLRDTPALTLAGKKTWRCGKDLHDMAARTMQLTPIVRNGCLEIVQQAVQAVLPEVQRRVEQFPGFRETAKLMLAEWAKGLDDIKPTAKPGTTEAPVSFVEQLGLSGPKGSARKVANPYKNQDGAFSHKAR</sequence>
<dbReference type="PANTHER" id="PTHR37419">
    <property type="entry name" value="SERINE/THREONINE-PROTEIN KINASE TOXIN HIPA"/>
    <property type="match status" value="1"/>
</dbReference>
<dbReference type="InterPro" id="IPR012893">
    <property type="entry name" value="HipA-like_C"/>
</dbReference>
<dbReference type="RefSeq" id="WP_101681745.1">
    <property type="nucleotide sequence ID" value="NZ_PJRP01000004.1"/>
</dbReference>
<accession>A0A2N5CDV7</accession>
<feature type="region of interest" description="Disordered" evidence="4">
    <location>
        <begin position="424"/>
        <end position="450"/>
    </location>
</feature>
<evidence type="ECO:0000259" key="5">
    <source>
        <dbReference type="Pfam" id="PF07804"/>
    </source>
</evidence>
<dbReference type="Pfam" id="PF13657">
    <property type="entry name" value="Couple_hipA"/>
    <property type="match status" value="1"/>
</dbReference>
<reference evidence="7 8" key="1">
    <citation type="submission" date="2017-12" db="EMBL/GenBank/DDBJ databases">
        <title>Genome sequence of the active heterotrophic nitrifier-denitrifier, Cupriavidus pauculus UM1.</title>
        <authorList>
            <person name="Putonti C."/>
            <person name="Castignetti D."/>
        </authorList>
    </citation>
    <scope>NUCLEOTIDE SEQUENCE [LARGE SCALE GENOMIC DNA]</scope>
    <source>
        <strain evidence="7 8">UM1</strain>
    </source>
</reference>
<comment type="caution">
    <text evidence="7">The sequence shown here is derived from an EMBL/GenBank/DDBJ whole genome shotgun (WGS) entry which is preliminary data.</text>
</comment>
<proteinExistence type="inferred from homology"/>
<evidence type="ECO:0000256" key="4">
    <source>
        <dbReference type="SAM" id="MobiDB-lite"/>
    </source>
</evidence>
<dbReference type="NCBIfam" id="TIGR03071">
    <property type="entry name" value="couple_hipA"/>
    <property type="match status" value="1"/>
</dbReference>
<dbReference type="GO" id="GO:0005829">
    <property type="term" value="C:cytosol"/>
    <property type="evidence" value="ECO:0007669"/>
    <property type="project" value="TreeGrafter"/>
</dbReference>
<dbReference type="Pfam" id="PF07804">
    <property type="entry name" value="HipA_C"/>
    <property type="match status" value="1"/>
</dbReference>
<dbReference type="InterPro" id="IPR052028">
    <property type="entry name" value="HipA_Ser/Thr_kinase"/>
</dbReference>
<comment type="similarity">
    <text evidence="1">Belongs to the HipA Ser/Thr kinase family.</text>
</comment>
<protein>
    <submittedName>
        <fullName evidence="7">Type II toxin-antitoxin system HipA family toxin</fullName>
    </submittedName>
</protein>
<gene>
    <name evidence="7" type="ORF">CYJ10_12135</name>
</gene>